<evidence type="ECO:0000313" key="1">
    <source>
        <dbReference type="EMBL" id="ETN94276.1"/>
    </source>
</evidence>
<sequence length="60" mass="6580">MISEELKNAGWLPKDKGMNDRYLRIAKLSTTKLSTSILFILNLSLNLTAIGVEVDGVCAL</sequence>
<organism evidence="1 2">
    <name type="scientific">Zhouia amylolytica AD3</name>
    <dbReference type="NCBI Taxonomy" id="1286632"/>
    <lineage>
        <taxon>Bacteria</taxon>
        <taxon>Pseudomonadati</taxon>
        <taxon>Bacteroidota</taxon>
        <taxon>Flavobacteriia</taxon>
        <taxon>Flavobacteriales</taxon>
        <taxon>Flavobacteriaceae</taxon>
        <taxon>Zhouia</taxon>
    </lineage>
</organism>
<gene>
    <name evidence="1" type="ORF">P278_30800</name>
</gene>
<reference evidence="1 2" key="2">
    <citation type="journal article" date="2016" name="Genome Announc.">
        <title>Draft Genome Sequence of Zhouia amylolytica AD3, Isolated from Tidal Flat Sediment.</title>
        <authorList>
            <person name="Jia B."/>
            <person name="Jin H.M."/>
            <person name="Lee H.J."/>
            <person name="Jeon C.O."/>
        </authorList>
    </citation>
    <scope>NUCLEOTIDE SEQUENCE [LARGE SCALE GENOMIC DNA]</scope>
    <source>
        <strain evidence="1 2">AD3</strain>
    </source>
</reference>
<accession>W2ULI1</accession>
<keyword evidence="2" id="KW-1185">Reference proteome</keyword>
<protein>
    <submittedName>
        <fullName evidence="1">Uncharacterized protein</fullName>
    </submittedName>
</protein>
<comment type="caution">
    <text evidence="1">The sequence shown here is derived from an EMBL/GenBank/DDBJ whole genome shotgun (WGS) entry which is preliminary data.</text>
</comment>
<dbReference type="EMBL" id="AYXY01000026">
    <property type="protein sequence ID" value="ETN94276.1"/>
    <property type="molecule type" value="Genomic_DNA"/>
</dbReference>
<name>W2ULI1_9FLAO</name>
<proteinExistence type="predicted"/>
<dbReference type="Proteomes" id="UP000018850">
    <property type="component" value="Unassembled WGS sequence"/>
</dbReference>
<reference evidence="2" key="1">
    <citation type="submission" date="2013-11" db="EMBL/GenBank/DDBJ databases">
        <title>Draft genome sequence from a member of Zhouia, isolated tidal flat.</title>
        <authorList>
            <person name="Jin H."/>
            <person name="Jeon C.O."/>
        </authorList>
    </citation>
    <scope>NUCLEOTIDE SEQUENCE [LARGE SCALE GENOMIC DNA]</scope>
    <source>
        <strain evidence="2">AD3</strain>
    </source>
</reference>
<dbReference type="AlphaFoldDB" id="W2ULI1"/>
<evidence type="ECO:0000313" key="2">
    <source>
        <dbReference type="Proteomes" id="UP000018850"/>
    </source>
</evidence>